<dbReference type="Proteomes" id="UP000077177">
    <property type="component" value="Chromosome"/>
</dbReference>
<keyword evidence="3 5" id="KW-1133">Transmembrane helix</keyword>
<protein>
    <recommendedName>
        <fullName evidence="6">Translocation and assembly module TamB C-terminal domain-containing protein</fullName>
    </recommendedName>
</protein>
<dbReference type="GO" id="GO:0009306">
    <property type="term" value="P:protein secretion"/>
    <property type="evidence" value="ECO:0007669"/>
    <property type="project" value="InterPro"/>
</dbReference>
<keyword evidence="8" id="KW-1185">Reference proteome</keyword>
<reference evidence="7 8" key="2">
    <citation type="journal article" date="2016" name="Int. J. Syst. Evol. Microbiol.">
        <title>Flavisolibacter tropicus sp. nov., isolated from tropical soil.</title>
        <authorList>
            <person name="Lee J.J."/>
            <person name="Kang M.S."/>
            <person name="Kim G.S."/>
            <person name="Lee C.S."/>
            <person name="Lim S."/>
            <person name="Lee J."/>
            <person name="Roh S.H."/>
            <person name="Kang H."/>
            <person name="Ha J.M."/>
            <person name="Bae S."/>
            <person name="Jung H.Y."/>
            <person name="Kim M.K."/>
        </authorList>
    </citation>
    <scope>NUCLEOTIDE SEQUENCE [LARGE SCALE GENOMIC DNA]</scope>
    <source>
        <strain evidence="7 8">LCS9</strain>
    </source>
</reference>
<evidence type="ECO:0000259" key="6">
    <source>
        <dbReference type="Pfam" id="PF04357"/>
    </source>
</evidence>
<evidence type="ECO:0000256" key="3">
    <source>
        <dbReference type="ARBA" id="ARBA00022989"/>
    </source>
</evidence>
<proteinExistence type="predicted"/>
<evidence type="ECO:0000313" key="8">
    <source>
        <dbReference type="Proteomes" id="UP000077177"/>
    </source>
</evidence>
<dbReference type="Pfam" id="PF04357">
    <property type="entry name" value="TamB"/>
    <property type="match status" value="2"/>
</dbReference>
<evidence type="ECO:0000256" key="5">
    <source>
        <dbReference type="SAM" id="Phobius"/>
    </source>
</evidence>
<evidence type="ECO:0000256" key="1">
    <source>
        <dbReference type="ARBA" id="ARBA00004167"/>
    </source>
</evidence>
<keyword evidence="2 5" id="KW-0812">Transmembrane</keyword>
<dbReference type="EMBL" id="CP011390">
    <property type="protein sequence ID" value="ANE52673.1"/>
    <property type="molecule type" value="Genomic_DNA"/>
</dbReference>
<name>A0A172U0W9_9BACT</name>
<evidence type="ECO:0000256" key="2">
    <source>
        <dbReference type="ARBA" id="ARBA00022692"/>
    </source>
</evidence>
<dbReference type="GO" id="GO:0005886">
    <property type="term" value="C:plasma membrane"/>
    <property type="evidence" value="ECO:0007669"/>
    <property type="project" value="InterPro"/>
</dbReference>
<dbReference type="InterPro" id="IPR007452">
    <property type="entry name" value="TamB_C"/>
</dbReference>
<keyword evidence="4 5" id="KW-0472">Membrane</keyword>
<comment type="subcellular location">
    <subcellularLocation>
        <location evidence="1">Membrane</location>
        <topology evidence="1">Single-pass membrane protein</topology>
    </subcellularLocation>
</comment>
<sequence length="1681" mass="184882">MQKEQRHMNGVQRAARILLKIVLFLLLFIVIVFLLVLTPPVQRFATHKVELYLQNKLKTKVEIGSIHVGLPRMVHLQNVYIEDRTKDTLLSGGSIKVNIDLFQLLSNKVEIKDVQLTDITAKVKRILPDTVFNFQFVVDAFAPKSQTTADTSQTAAIEFNVDHLGLDNVKVVYKDVITGNDMYAAINNLSLNIDTLNPYTSHYILPSMTAKGIKVRFNQATPLVTPDPLSKDIAEAAEPITMKLSLGNVVLDDLDLQYGNDVSAFYTLFNIGHLVLDGRQLDLQNQVLHLDKLQLDNAVSAIRLGKKPEARLVAKQVKQEVVAQKQQNWRIRVDDMALNKNTVQFDNDNNPKQPHGIDYAHFRGDSLTLHIKDFVMNGDSVAAVITQGFFKEKSGFQLDAMQGELLYANNQSYLKNLYLKTPGTELKRNAVLEYESFDALTKKPAETVIDLELVDSRIQVKDILAFAPQLRGHPALRDPNAVWYVNIVGNGTLNRLNFESLRFRGLKNTELDASGTLAGLMNPTDASGTFTIRRFHTSQTDLSVFTGQRLSTRDINLPETFAASGTLSGNMSNLGANLTIQTAMGNIGVSGRFANLTNPTKASYNAVVRTQSLRIGSIMRNNTIGALTANMRVVGSGTTPDNMNVRFNGVVNSFGYNNYTYRNVKLDGNFRQSLLNVTTDIHDPNIDLSGTARVNLKNSAISFNGFVDSIKTQPLGFTTEPLVFRGRVDANVSSMSADYLDANVSITDGLLVSGKDRLTLDSLQLVAGRNGTNQFIRLSSPIASATIEGQYRYAELGAIIQNNIDPYFSIVPGNKLQKVSPYDFTFQLDLVNSPFLSAFVPGLEIRDSIHVRGSMATGRGMQAVASAASLVYNGMDITGLKANINTTADGLQLTGTLAHLQTGTTDIYNTRLNATALDNVINFGLKVADIAGKDKYVLAGVLHQPRQGIYAMQLHSDSLLLNYDRWNIAENNEILISSDIITANNFSLQRGGQSLSIQSEEGMSGGPLNVKFGNFKMGTITGFMKADTLLVDGTINGTITFVDIMQQPLFTSNLRVDNLSFRGDTLGNLQLNVNNNRVNSYVADVSLTGFGNNVRVTGSMLQQENDVVMDLNMSVQPLQLNSLEGVLADFVKQASGAVNGNISISGTASAPKVQGNLNFDKASISTYMLGGPLKIDGEAIAVTENGFAFNNFTIKDSVNNALTINGTASTTNFINYGLNLDINADNFKVLNTTRKDNKLFFGDMVITTKMHVGGTEIKPVVSGNVTVKKGTDFTIVIPQEEPGVVQREGVVEFVDFSAPENDSLFLAYDSLNKTNVLGMDVSANISIEREANFNVIVDVANGDLLNMKGTGQLSTGIDPSGNITLTGTYEIEEGGYQFSFNFLRRKFILQKGSKITWYGEPTNAQLDATAIYVANTAPLDLVSNQISDPNQRNYYLQKLPFNVLLKLQGELMKPELTFDIILPEEQNYTVSGDVLSTVNTRLTQLRQEPSELNRQVFSILLLNRFVGDNPFESSSGGFSAETIARQSVSKLLTEQLNDLAGGLINGVDINFDVQSSDDYTTGQRRSRTDLNVGLSKRLLNDRLTVTVGSDFMLEGATQSNQNADNIAGNVAVNYQLSRDNRYMLRFYRKNEYDAVVDGYIIETGVGFIMTVDYNRFRQIFLNRRPKNQNRQATPPKTEGGK</sequence>
<dbReference type="Pfam" id="PF05359">
    <property type="entry name" value="DUF748"/>
    <property type="match status" value="1"/>
</dbReference>
<dbReference type="STRING" id="1492898.SY85_21500"/>
<evidence type="ECO:0000313" key="7">
    <source>
        <dbReference type="EMBL" id="ANE52673.1"/>
    </source>
</evidence>
<organism evidence="7 8">
    <name type="scientific">Flavisolibacter tropicus</name>
    <dbReference type="NCBI Taxonomy" id="1492898"/>
    <lineage>
        <taxon>Bacteria</taxon>
        <taxon>Pseudomonadati</taxon>
        <taxon>Bacteroidota</taxon>
        <taxon>Chitinophagia</taxon>
        <taxon>Chitinophagales</taxon>
        <taxon>Chitinophagaceae</taxon>
        <taxon>Flavisolibacter</taxon>
    </lineage>
</organism>
<dbReference type="PATRIC" id="fig|1492898.3.peg.4663"/>
<reference evidence="8" key="1">
    <citation type="submission" date="2015-01" db="EMBL/GenBank/DDBJ databases">
        <title>Flavisolibacter sp./LCS9/ whole genome sequencing.</title>
        <authorList>
            <person name="Kim M.K."/>
            <person name="Srinivasan S."/>
            <person name="Lee J.-J."/>
        </authorList>
    </citation>
    <scope>NUCLEOTIDE SEQUENCE [LARGE SCALE GENOMIC DNA]</scope>
    <source>
        <strain evidence="8">LCS9</strain>
    </source>
</reference>
<gene>
    <name evidence="7" type="ORF">SY85_21500</name>
</gene>
<dbReference type="InterPro" id="IPR008023">
    <property type="entry name" value="DUF748"/>
</dbReference>
<feature type="domain" description="Translocation and assembly module TamB C-terminal" evidence="6">
    <location>
        <begin position="1191"/>
        <end position="1630"/>
    </location>
</feature>
<feature type="domain" description="Translocation and assembly module TamB C-terminal" evidence="6">
    <location>
        <begin position="1116"/>
        <end position="1174"/>
    </location>
</feature>
<dbReference type="PANTHER" id="PTHR36985">
    <property type="entry name" value="TRANSLOCATION AND ASSEMBLY MODULE SUBUNIT TAMB"/>
    <property type="match status" value="1"/>
</dbReference>
<accession>A0A172U0W9</accession>
<feature type="transmembrane region" description="Helical" evidence="5">
    <location>
        <begin position="21"/>
        <end position="41"/>
    </location>
</feature>
<evidence type="ECO:0000256" key="4">
    <source>
        <dbReference type="ARBA" id="ARBA00023136"/>
    </source>
</evidence>
<dbReference type="KEGG" id="fla:SY85_21500"/>
<dbReference type="PANTHER" id="PTHR36985:SF1">
    <property type="entry name" value="TRANSLOCATION AND ASSEMBLY MODULE SUBUNIT TAMB"/>
    <property type="match status" value="1"/>
</dbReference>